<sequence length="103" mass="11826">MTSLFLGLIYYDLWRFVRQTVSGCIVLRGWKTDPGKASSTLVFGDIFAANYRDSCRESLVVLSDAGESRLYKKSSPKFQQNYNSPHFELSTIVRFHRFCCSLP</sequence>
<evidence type="ECO:0000313" key="1">
    <source>
        <dbReference type="EMBL" id="CAG6469602.1"/>
    </source>
</evidence>
<proteinExistence type="predicted"/>
<dbReference type="AlphaFoldDB" id="A0A8D8FEE4"/>
<accession>A0A8D8FEE4</accession>
<organism evidence="1">
    <name type="scientific">Culex pipiens</name>
    <name type="common">House mosquito</name>
    <dbReference type="NCBI Taxonomy" id="7175"/>
    <lineage>
        <taxon>Eukaryota</taxon>
        <taxon>Metazoa</taxon>
        <taxon>Ecdysozoa</taxon>
        <taxon>Arthropoda</taxon>
        <taxon>Hexapoda</taxon>
        <taxon>Insecta</taxon>
        <taxon>Pterygota</taxon>
        <taxon>Neoptera</taxon>
        <taxon>Endopterygota</taxon>
        <taxon>Diptera</taxon>
        <taxon>Nematocera</taxon>
        <taxon>Culicoidea</taxon>
        <taxon>Culicidae</taxon>
        <taxon>Culicinae</taxon>
        <taxon>Culicini</taxon>
        <taxon>Culex</taxon>
        <taxon>Culex</taxon>
    </lineage>
</organism>
<dbReference type="EMBL" id="HBUE01063281">
    <property type="protein sequence ID" value="CAG6469602.1"/>
    <property type="molecule type" value="Transcribed_RNA"/>
</dbReference>
<reference evidence="1" key="1">
    <citation type="submission" date="2021-05" db="EMBL/GenBank/DDBJ databases">
        <authorList>
            <person name="Alioto T."/>
            <person name="Alioto T."/>
            <person name="Gomez Garrido J."/>
        </authorList>
    </citation>
    <scope>NUCLEOTIDE SEQUENCE</scope>
</reference>
<name>A0A8D8FEE4_CULPI</name>
<dbReference type="EMBL" id="HBUE01063279">
    <property type="protein sequence ID" value="CAG6469599.1"/>
    <property type="molecule type" value="Transcribed_RNA"/>
</dbReference>
<protein>
    <submittedName>
        <fullName evidence="1">(northern house mosquito) hypothetical protein</fullName>
    </submittedName>
</protein>